<organism evidence="1 2">
    <name type="scientific">Triticum urartu</name>
    <name type="common">Red wild einkorn</name>
    <name type="synonym">Crithodium urartu</name>
    <dbReference type="NCBI Taxonomy" id="4572"/>
    <lineage>
        <taxon>Eukaryota</taxon>
        <taxon>Viridiplantae</taxon>
        <taxon>Streptophyta</taxon>
        <taxon>Embryophyta</taxon>
        <taxon>Tracheophyta</taxon>
        <taxon>Spermatophyta</taxon>
        <taxon>Magnoliopsida</taxon>
        <taxon>Liliopsida</taxon>
        <taxon>Poales</taxon>
        <taxon>Poaceae</taxon>
        <taxon>BOP clade</taxon>
        <taxon>Pooideae</taxon>
        <taxon>Triticodae</taxon>
        <taxon>Triticeae</taxon>
        <taxon>Triticinae</taxon>
        <taxon>Triticum</taxon>
    </lineage>
</organism>
<keyword evidence="2" id="KW-1185">Reference proteome</keyword>
<reference evidence="1" key="3">
    <citation type="submission" date="2022-06" db="UniProtKB">
        <authorList>
            <consortium name="EnsemblPlants"/>
        </authorList>
    </citation>
    <scope>IDENTIFICATION</scope>
</reference>
<sequence>IGTLDLIFAVVEPPADLERCKGVGASILQLVPRQPRRVPGADPHVVRLLGPHAHHLPHEALQPGVPQRRLPQHVRGEVAQVHRVRHLQPVVSAELLRVAVDPDADEGEAAVGEEVEEGVRDVVGAEDLEDEAAAADAQLQQRDGARREAAERGAPLDVEADDEAVEAAAVDAVDEVQPLVDDAAGGGQGGVDVVLVERHDAVAVAEVRHHGSRHLDRPPEVSNCCLV</sequence>
<accession>A0A8R7TXM0</accession>
<dbReference type="EnsemblPlants" id="TuG1812G0300003249.01.T01">
    <property type="protein sequence ID" value="TuG1812G0300003249.01.T01.cds341622"/>
    <property type="gene ID" value="TuG1812G0300003249.01"/>
</dbReference>
<evidence type="ECO:0000313" key="1">
    <source>
        <dbReference type="EnsemblPlants" id="TuG1812G0300003249.01.T01.cds341622"/>
    </source>
</evidence>
<reference evidence="1" key="2">
    <citation type="submission" date="2018-03" db="EMBL/GenBank/DDBJ databases">
        <title>The Triticum urartu genome reveals the dynamic nature of wheat genome evolution.</title>
        <authorList>
            <person name="Ling H."/>
            <person name="Ma B."/>
            <person name="Shi X."/>
            <person name="Liu H."/>
            <person name="Dong L."/>
            <person name="Sun H."/>
            <person name="Cao Y."/>
            <person name="Gao Q."/>
            <person name="Zheng S."/>
            <person name="Li Y."/>
            <person name="Yu Y."/>
            <person name="Du H."/>
            <person name="Qi M."/>
            <person name="Li Y."/>
            <person name="Yu H."/>
            <person name="Cui Y."/>
            <person name="Wang N."/>
            <person name="Chen C."/>
            <person name="Wu H."/>
            <person name="Zhao Y."/>
            <person name="Zhang J."/>
            <person name="Li Y."/>
            <person name="Zhou W."/>
            <person name="Zhang B."/>
            <person name="Hu W."/>
            <person name="Eijk M."/>
            <person name="Tang J."/>
            <person name="Witsenboer H."/>
            <person name="Zhao S."/>
            <person name="Li Z."/>
            <person name="Zhang A."/>
            <person name="Wang D."/>
            <person name="Liang C."/>
        </authorList>
    </citation>
    <scope>NUCLEOTIDE SEQUENCE [LARGE SCALE GENOMIC DNA]</scope>
    <source>
        <strain evidence="1">cv. G1812</strain>
    </source>
</reference>
<name>A0A8R7TXM0_TRIUA</name>
<reference evidence="2" key="1">
    <citation type="journal article" date="2013" name="Nature">
        <title>Draft genome of the wheat A-genome progenitor Triticum urartu.</title>
        <authorList>
            <person name="Ling H.Q."/>
            <person name="Zhao S."/>
            <person name="Liu D."/>
            <person name="Wang J."/>
            <person name="Sun H."/>
            <person name="Zhang C."/>
            <person name="Fan H."/>
            <person name="Li D."/>
            <person name="Dong L."/>
            <person name="Tao Y."/>
            <person name="Gao C."/>
            <person name="Wu H."/>
            <person name="Li Y."/>
            <person name="Cui Y."/>
            <person name="Guo X."/>
            <person name="Zheng S."/>
            <person name="Wang B."/>
            <person name="Yu K."/>
            <person name="Liang Q."/>
            <person name="Yang W."/>
            <person name="Lou X."/>
            <person name="Chen J."/>
            <person name="Feng M."/>
            <person name="Jian J."/>
            <person name="Zhang X."/>
            <person name="Luo G."/>
            <person name="Jiang Y."/>
            <person name="Liu J."/>
            <person name="Wang Z."/>
            <person name="Sha Y."/>
            <person name="Zhang B."/>
            <person name="Wu H."/>
            <person name="Tang D."/>
            <person name="Shen Q."/>
            <person name="Xue P."/>
            <person name="Zou S."/>
            <person name="Wang X."/>
            <person name="Liu X."/>
            <person name="Wang F."/>
            <person name="Yang Y."/>
            <person name="An X."/>
            <person name="Dong Z."/>
            <person name="Zhang K."/>
            <person name="Zhang X."/>
            <person name="Luo M.C."/>
            <person name="Dvorak J."/>
            <person name="Tong Y."/>
            <person name="Wang J."/>
            <person name="Yang H."/>
            <person name="Li Z."/>
            <person name="Wang D."/>
            <person name="Zhang A."/>
            <person name="Wang J."/>
        </authorList>
    </citation>
    <scope>NUCLEOTIDE SEQUENCE</scope>
    <source>
        <strain evidence="2">cv. G1812</strain>
    </source>
</reference>
<dbReference type="AlphaFoldDB" id="A0A8R7TXM0"/>
<dbReference type="Gramene" id="TuG1812G0300003249.01.T01">
    <property type="protein sequence ID" value="TuG1812G0300003249.01.T01.cds341622"/>
    <property type="gene ID" value="TuG1812G0300003249.01"/>
</dbReference>
<dbReference type="Proteomes" id="UP000015106">
    <property type="component" value="Chromosome 3"/>
</dbReference>
<evidence type="ECO:0000313" key="2">
    <source>
        <dbReference type="Proteomes" id="UP000015106"/>
    </source>
</evidence>
<proteinExistence type="predicted"/>
<protein>
    <submittedName>
        <fullName evidence="1">Uncharacterized protein</fullName>
    </submittedName>
</protein>